<keyword evidence="2" id="KW-0342">GTP-binding</keyword>
<dbReference type="GO" id="GO:0005525">
    <property type="term" value="F:GTP binding"/>
    <property type="evidence" value="ECO:0007669"/>
    <property type="project" value="UniProtKB-KW"/>
</dbReference>
<evidence type="ECO:0000256" key="1">
    <source>
        <dbReference type="ARBA" id="ARBA00022741"/>
    </source>
</evidence>
<feature type="domain" description="GB1/RHD3-type G" evidence="4">
    <location>
        <begin position="1"/>
        <end position="137"/>
    </location>
</feature>
<dbReference type="PROSITE" id="PS51715">
    <property type="entry name" value="G_GB1_RHD3"/>
    <property type="match status" value="1"/>
</dbReference>
<evidence type="ECO:0000256" key="3">
    <source>
        <dbReference type="PROSITE-ProRule" id="PRU01052"/>
    </source>
</evidence>
<keyword evidence="1" id="KW-0547">Nucleotide-binding</keyword>
<dbReference type="KEGG" id="vcn:VOLCADRAFT_57349"/>
<dbReference type="Pfam" id="PF02263">
    <property type="entry name" value="GBP"/>
    <property type="match status" value="1"/>
</dbReference>
<dbReference type="AlphaFoldDB" id="D8TMH8"/>
<dbReference type="GO" id="GO:0003924">
    <property type="term" value="F:GTPase activity"/>
    <property type="evidence" value="ECO:0007669"/>
    <property type="project" value="InterPro"/>
</dbReference>
<reference evidence="5 6" key="1">
    <citation type="journal article" date="2010" name="Science">
        <title>Genomic analysis of organismal complexity in the multicellular green alga Volvox carteri.</title>
        <authorList>
            <person name="Prochnik S.E."/>
            <person name="Umen J."/>
            <person name="Nedelcu A.M."/>
            <person name="Hallmann A."/>
            <person name="Miller S.M."/>
            <person name="Nishii I."/>
            <person name="Ferris P."/>
            <person name="Kuo A."/>
            <person name="Mitros T."/>
            <person name="Fritz-Laylin L.K."/>
            <person name="Hellsten U."/>
            <person name="Chapman J."/>
            <person name="Simakov O."/>
            <person name="Rensing S.A."/>
            <person name="Terry A."/>
            <person name="Pangilinan J."/>
            <person name="Kapitonov V."/>
            <person name="Jurka J."/>
            <person name="Salamov A."/>
            <person name="Shapiro H."/>
            <person name="Schmutz J."/>
            <person name="Grimwood J."/>
            <person name="Lindquist E."/>
            <person name="Lucas S."/>
            <person name="Grigoriev I.V."/>
            <person name="Schmitt R."/>
            <person name="Kirk D."/>
            <person name="Rokhsar D.S."/>
        </authorList>
    </citation>
    <scope>NUCLEOTIDE SEQUENCE [LARGE SCALE GENOMIC DNA]</scope>
    <source>
        <strain evidence="6">f. Nagariensis / Eve</strain>
    </source>
</reference>
<keyword evidence="6" id="KW-1185">Reference proteome</keyword>
<dbReference type="PANTHER" id="PTHR10751">
    <property type="entry name" value="GUANYLATE BINDING PROTEIN"/>
    <property type="match status" value="1"/>
</dbReference>
<organism evidence="6">
    <name type="scientific">Volvox carteri f. nagariensis</name>
    <dbReference type="NCBI Taxonomy" id="3068"/>
    <lineage>
        <taxon>Eukaryota</taxon>
        <taxon>Viridiplantae</taxon>
        <taxon>Chlorophyta</taxon>
        <taxon>core chlorophytes</taxon>
        <taxon>Chlorophyceae</taxon>
        <taxon>CS clade</taxon>
        <taxon>Chlamydomonadales</taxon>
        <taxon>Volvocaceae</taxon>
        <taxon>Volvox</taxon>
    </lineage>
</organism>
<dbReference type="Gene3D" id="3.40.50.300">
    <property type="entry name" value="P-loop containing nucleotide triphosphate hydrolases"/>
    <property type="match status" value="1"/>
</dbReference>
<protein>
    <recommendedName>
        <fullName evidence="4">GB1/RHD3-type G domain-containing protein</fullName>
    </recommendedName>
</protein>
<dbReference type="InterPro" id="IPR027417">
    <property type="entry name" value="P-loop_NTPase"/>
</dbReference>
<dbReference type="InterPro" id="IPR015894">
    <property type="entry name" value="Guanylate-bd_N"/>
</dbReference>
<dbReference type="OrthoDB" id="2135133at2759"/>
<dbReference type="eggNOG" id="KOG2037">
    <property type="taxonomic scope" value="Eukaryota"/>
</dbReference>
<proteinExistence type="inferred from homology"/>
<sequence length="137" mass="15201">MGGIDESALDRLSLVTEMTKHVRVRAAAANSTSEGLGEHSPAFLWLLRDFYLQLEEEGGRKITPREYLETALRPVPGTGPAVSAKNAIRASIAQLFPARDCFTLVRPMHDEAALSQMDSLPRDKLRPEFRQVSVAPW</sequence>
<evidence type="ECO:0000313" key="6">
    <source>
        <dbReference type="Proteomes" id="UP000001058"/>
    </source>
</evidence>
<evidence type="ECO:0000259" key="4">
    <source>
        <dbReference type="PROSITE" id="PS51715"/>
    </source>
</evidence>
<accession>D8TMH8</accession>
<dbReference type="SUPFAM" id="SSF52540">
    <property type="entry name" value="P-loop containing nucleoside triphosphate hydrolases"/>
    <property type="match status" value="1"/>
</dbReference>
<evidence type="ECO:0000256" key="2">
    <source>
        <dbReference type="ARBA" id="ARBA00023134"/>
    </source>
</evidence>
<dbReference type="InterPro" id="IPR030386">
    <property type="entry name" value="G_GB1_RHD3_dom"/>
</dbReference>
<gene>
    <name evidence="5" type="ORF">VOLCADRAFT_57349</name>
</gene>
<dbReference type="EMBL" id="GL378328">
    <property type="protein sequence ID" value="EFJ51125.1"/>
    <property type="molecule type" value="Genomic_DNA"/>
</dbReference>
<dbReference type="InParanoid" id="D8TMH8"/>
<evidence type="ECO:0000313" key="5">
    <source>
        <dbReference type="EMBL" id="EFJ51125.1"/>
    </source>
</evidence>
<dbReference type="RefSeq" id="XP_002947592.1">
    <property type="nucleotide sequence ID" value="XM_002947546.1"/>
</dbReference>
<comment type="similarity">
    <text evidence="3">Belongs to the TRAFAC class dynamin-like GTPase superfamily. GB1/RHD3 GTPase family.</text>
</comment>
<name>D8TMH8_VOLCA</name>
<dbReference type="GeneID" id="9620689"/>
<dbReference type="Proteomes" id="UP000001058">
    <property type="component" value="Unassembled WGS sequence"/>
</dbReference>